<keyword evidence="1" id="KW-0175">Coiled coil</keyword>
<protein>
    <submittedName>
        <fullName evidence="3">Uncharacterized protein</fullName>
    </submittedName>
</protein>
<sequence>MNLELSHDTLAKAIYDKASREDKMLVKKQNFVNRRYKYYLASNVLLDGKDLDRVMPHLNKLNLDREVLFFVRRSQNYTQRRQWAIVGAVLIVSLTLLMFGIQAGVTFYDLQVNISNKKAISLALKEAQEKRALAENKAQRLLDGTDANSPEDLQNINVVKQLIIKYDTLGKEQTDITKQRDLAQSATLSNLAATALAQNDKTYALQLASKAWELNPENKQSLEILEKINQQEAIAFADFSSNKQAALVEKSQRTTGKLKEQDLEAIFSKENEVVQNHALGIQRSISSSKGSPRTPSAAMATPSLYNTIQQNEDVKPILEAVKESLEPEKLDRKTNCFLAQKDVDKWLPVKEKKIWSLFVKYASDGKLYVQIVWNKKQDNKPLPQLSQLRFSSAEQVRVVRLIKQPDTKGRSIYMVVLNKADDDWLKDTRIIGFSFAIDELDLSKYEAFEKEFYLEDEVQNKLITMGKCLL</sequence>
<evidence type="ECO:0000256" key="1">
    <source>
        <dbReference type="SAM" id="Coils"/>
    </source>
</evidence>
<name>A0A6S6SFS4_9BACT</name>
<feature type="coiled-coil region" evidence="1">
    <location>
        <begin position="117"/>
        <end position="144"/>
    </location>
</feature>
<accession>A0A6S6SFS4</accession>
<dbReference type="EMBL" id="CACVAQ010000069">
    <property type="protein sequence ID" value="CAA6801835.1"/>
    <property type="molecule type" value="Genomic_DNA"/>
</dbReference>
<reference evidence="3" key="1">
    <citation type="submission" date="2020-01" db="EMBL/GenBank/DDBJ databases">
        <authorList>
            <person name="Meier V. D."/>
            <person name="Meier V D."/>
        </authorList>
    </citation>
    <scope>NUCLEOTIDE SEQUENCE</scope>
    <source>
        <strain evidence="3">HLG_WM_MAG_10</strain>
    </source>
</reference>
<feature type="transmembrane region" description="Helical" evidence="2">
    <location>
        <begin position="83"/>
        <end position="108"/>
    </location>
</feature>
<organism evidence="3">
    <name type="scientific">uncultured Aureispira sp</name>
    <dbReference type="NCBI Taxonomy" id="1331704"/>
    <lineage>
        <taxon>Bacteria</taxon>
        <taxon>Pseudomonadati</taxon>
        <taxon>Bacteroidota</taxon>
        <taxon>Saprospiria</taxon>
        <taxon>Saprospirales</taxon>
        <taxon>Saprospiraceae</taxon>
        <taxon>Aureispira</taxon>
        <taxon>environmental samples</taxon>
    </lineage>
</organism>
<proteinExistence type="predicted"/>
<evidence type="ECO:0000313" key="3">
    <source>
        <dbReference type="EMBL" id="CAA6801835.1"/>
    </source>
</evidence>
<keyword evidence="2" id="KW-1133">Transmembrane helix</keyword>
<keyword evidence="2" id="KW-0812">Transmembrane</keyword>
<gene>
    <name evidence="3" type="ORF">HELGO_WM31197</name>
</gene>
<evidence type="ECO:0000256" key="2">
    <source>
        <dbReference type="SAM" id="Phobius"/>
    </source>
</evidence>
<dbReference type="AlphaFoldDB" id="A0A6S6SFS4"/>
<keyword evidence="2" id="KW-0472">Membrane</keyword>